<sequence length="394" mass="45063">MSSEQSSTDSTADGVPAAESEEALDFRSSMIMTQDWNLDVDSDELDDSPATVTDARQTFQNLVRSAIKYDTFKKGEADTVRRIIEHIELVSLKKSAEGFNRVNFSVGVLNCFFICWVLGAYPEYIWLLYLIEAVYFIPRKFYNMWRAKPLNQAFYYLDFCWFTNFFAMAYFAIIVISGIFGFNDDIQNGIREVIFKAALGVFCGVLVCANLALPFVACLFHDVNTMTGLFIHLMPPVVMYTFVWYNDRIVEAWPNLFNLSYLEDGLTYYGGTDSIASCSTAFYFTWWVIYVCFMLGGGGIDLPKKFKPDGSPANPRYDTVFHSTMRDGVCILIGKFFRGRSKADSLTLMETNMFDKIDFCLYMVFHMIASLSAIFLSGYLCFKSIKRTRTLHRL</sequence>
<dbReference type="GO" id="GO:0016020">
    <property type="term" value="C:membrane"/>
    <property type="evidence" value="ECO:0007669"/>
    <property type="project" value="UniProtKB-SubCell"/>
</dbReference>
<evidence type="ECO:0000256" key="10">
    <source>
        <dbReference type="ARBA" id="ARBA00023209"/>
    </source>
</evidence>
<feature type="transmembrane region" description="Helical" evidence="13">
    <location>
        <begin position="227"/>
        <end position="245"/>
    </location>
</feature>
<comment type="similarity">
    <text evidence="2">Belongs to the GPC1 family.</text>
</comment>
<evidence type="ECO:0000256" key="7">
    <source>
        <dbReference type="ARBA" id="ARBA00022989"/>
    </source>
</evidence>
<dbReference type="GO" id="GO:0006656">
    <property type="term" value="P:phosphatidylcholine biosynthetic process"/>
    <property type="evidence" value="ECO:0007669"/>
    <property type="project" value="TreeGrafter"/>
</dbReference>
<evidence type="ECO:0000256" key="4">
    <source>
        <dbReference type="ARBA" id="ARBA00022516"/>
    </source>
</evidence>
<feature type="transmembrane region" description="Helical" evidence="13">
    <location>
        <begin position="281"/>
        <end position="300"/>
    </location>
</feature>
<dbReference type="InterPro" id="IPR021261">
    <property type="entry name" value="GPCAT"/>
</dbReference>
<keyword evidence="10" id="KW-0594">Phospholipid biosynthesis</keyword>
<feature type="transmembrane region" description="Helical" evidence="13">
    <location>
        <begin position="359"/>
        <end position="380"/>
    </location>
</feature>
<feature type="transmembrane region" description="Helical" evidence="13">
    <location>
        <begin position="154"/>
        <end position="182"/>
    </location>
</feature>
<keyword evidence="7 13" id="KW-1133">Transmembrane helix</keyword>
<keyword evidence="12" id="KW-0012">Acyltransferase</keyword>
<dbReference type="EMBL" id="JATAAI010000010">
    <property type="protein sequence ID" value="KAK1742872.1"/>
    <property type="molecule type" value="Genomic_DNA"/>
</dbReference>
<evidence type="ECO:0000256" key="11">
    <source>
        <dbReference type="ARBA" id="ARBA00023264"/>
    </source>
</evidence>
<dbReference type="GO" id="GO:0016746">
    <property type="term" value="F:acyltransferase activity"/>
    <property type="evidence" value="ECO:0007669"/>
    <property type="project" value="UniProtKB-KW"/>
</dbReference>
<organism evidence="14 15">
    <name type="scientific">Skeletonema marinoi</name>
    <dbReference type="NCBI Taxonomy" id="267567"/>
    <lineage>
        <taxon>Eukaryota</taxon>
        <taxon>Sar</taxon>
        <taxon>Stramenopiles</taxon>
        <taxon>Ochrophyta</taxon>
        <taxon>Bacillariophyta</taxon>
        <taxon>Coscinodiscophyceae</taxon>
        <taxon>Thalassiosirophycidae</taxon>
        <taxon>Thalassiosirales</taxon>
        <taxon>Skeletonemataceae</taxon>
        <taxon>Skeletonema</taxon>
        <taxon>Skeletonema marinoi-dohrnii complex</taxon>
    </lineage>
</organism>
<proteinExistence type="inferred from homology"/>
<keyword evidence="6 13" id="KW-0812">Transmembrane</keyword>
<evidence type="ECO:0000256" key="6">
    <source>
        <dbReference type="ARBA" id="ARBA00022692"/>
    </source>
</evidence>
<gene>
    <name evidence="14" type="ORF">QTG54_006469</name>
</gene>
<evidence type="ECO:0000256" key="3">
    <source>
        <dbReference type="ARBA" id="ARBA00019082"/>
    </source>
</evidence>
<evidence type="ECO:0000256" key="9">
    <source>
        <dbReference type="ARBA" id="ARBA00023136"/>
    </source>
</evidence>
<evidence type="ECO:0000256" key="8">
    <source>
        <dbReference type="ARBA" id="ARBA00023098"/>
    </source>
</evidence>
<reference evidence="14" key="1">
    <citation type="submission" date="2023-06" db="EMBL/GenBank/DDBJ databases">
        <title>Survivors Of The Sea: Transcriptome response of Skeletonema marinoi to long-term dormancy.</title>
        <authorList>
            <person name="Pinder M.I.M."/>
            <person name="Kourtchenko O."/>
            <person name="Robertson E.K."/>
            <person name="Larsson T."/>
            <person name="Maumus F."/>
            <person name="Osuna-Cruz C.M."/>
            <person name="Vancaester E."/>
            <person name="Stenow R."/>
            <person name="Vandepoele K."/>
            <person name="Ploug H."/>
            <person name="Bruchert V."/>
            <person name="Godhe A."/>
            <person name="Topel M."/>
        </authorList>
    </citation>
    <scope>NUCLEOTIDE SEQUENCE</scope>
    <source>
        <strain evidence="14">R05AC</strain>
    </source>
</reference>
<dbReference type="Proteomes" id="UP001224775">
    <property type="component" value="Unassembled WGS sequence"/>
</dbReference>
<evidence type="ECO:0000256" key="5">
    <source>
        <dbReference type="ARBA" id="ARBA00022679"/>
    </source>
</evidence>
<accession>A0AAD9DD27</accession>
<dbReference type="AlphaFoldDB" id="A0AAD9DD27"/>
<evidence type="ECO:0000313" key="15">
    <source>
        <dbReference type="Proteomes" id="UP001224775"/>
    </source>
</evidence>
<evidence type="ECO:0000256" key="13">
    <source>
        <dbReference type="SAM" id="Phobius"/>
    </source>
</evidence>
<dbReference type="PANTHER" id="PTHR31201">
    <property type="entry name" value="OS01G0585100 PROTEIN"/>
    <property type="match status" value="1"/>
</dbReference>
<feature type="transmembrane region" description="Helical" evidence="13">
    <location>
        <begin position="102"/>
        <end position="119"/>
    </location>
</feature>
<evidence type="ECO:0000256" key="1">
    <source>
        <dbReference type="ARBA" id="ARBA00004141"/>
    </source>
</evidence>
<comment type="subcellular location">
    <subcellularLocation>
        <location evidence="1">Membrane</location>
        <topology evidence="1">Multi-pass membrane protein</topology>
    </subcellularLocation>
</comment>
<keyword evidence="4" id="KW-0444">Lipid biosynthesis</keyword>
<protein>
    <recommendedName>
        <fullName evidence="3">Glycerophosphocholine acyltransferase 1</fullName>
    </recommendedName>
</protein>
<evidence type="ECO:0000313" key="14">
    <source>
        <dbReference type="EMBL" id="KAK1742872.1"/>
    </source>
</evidence>
<name>A0AAD9DD27_9STRA</name>
<feature type="transmembrane region" description="Helical" evidence="13">
    <location>
        <begin position="194"/>
        <end position="220"/>
    </location>
</feature>
<dbReference type="PANTHER" id="PTHR31201:SF1">
    <property type="entry name" value="GLYCEROPHOSPHOCHOLINE ACYLTRANSFERASE 1"/>
    <property type="match status" value="1"/>
</dbReference>
<keyword evidence="11" id="KW-1208">Phospholipid metabolism</keyword>
<keyword evidence="5" id="KW-0808">Transferase</keyword>
<keyword evidence="8" id="KW-0443">Lipid metabolism</keyword>
<keyword evidence="9 13" id="KW-0472">Membrane</keyword>
<dbReference type="Pfam" id="PF10998">
    <property type="entry name" value="DUF2838"/>
    <property type="match status" value="1"/>
</dbReference>
<comment type="caution">
    <text evidence="14">The sequence shown here is derived from an EMBL/GenBank/DDBJ whole genome shotgun (WGS) entry which is preliminary data.</text>
</comment>
<evidence type="ECO:0000256" key="2">
    <source>
        <dbReference type="ARBA" id="ARBA00006675"/>
    </source>
</evidence>
<keyword evidence="15" id="KW-1185">Reference proteome</keyword>
<evidence type="ECO:0000256" key="12">
    <source>
        <dbReference type="ARBA" id="ARBA00023315"/>
    </source>
</evidence>